<protein>
    <recommendedName>
        <fullName evidence="5">Extracellular membrane protein CFEM domain-containing protein</fullName>
    </recommendedName>
</protein>
<dbReference type="HOGENOM" id="CLU_049900_0_0_1"/>
<dbReference type="Proteomes" id="UP000024837">
    <property type="component" value="Unassembled WGS sequence"/>
</dbReference>
<evidence type="ECO:0008006" key="5">
    <source>
        <dbReference type="Google" id="ProtNLM"/>
    </source>
</evidence>
<feature type="region of interest" description="Disordered" evidence="1">
    <location>
        <begin position="308"/>
        <end position="370"/>
    </location>
</feature>
<sequence>MSAALLWTVFGCALIAHATTITRPPLRFPRQATSLSPTGRVACSALSSVYSWCSQSGFDNLAGPSALASCACYYGTTWVPHVFDDIATSCYNYVRSIPQNSAALDGIAPYLNVCFLAGDISRSQAQGSSACNTISAILTSCAARTDIWDSSRALSLSGSASLAGCACYTSSSTYAPDNFDRLASACYTYAQNLAGQAGPISSLVSFCTNAGDIRLAASRALQHCEAVELRLNACGRSYTGDFNTLSAREQASCLCYDTSSRWAPASIDTAVSSCLEFLSPADSRRASVLGRLAGNLCQGFGNLRSIRPPSSVPATTTSSLVQPTSSSRQASTVIPSQTTTLTRPPSIPTETTDKHSAPTQPEAASGARRPQIPTASAFVIAWAFASLVSETMPYVIPLRSSLF</sequence>
<evidence type="ECO:0000256" key="2">
    <source>
        <dbReference type="SAM" id="SignalP"/>
    </source>
</evidence>
<evidence type="ECO:0000313" key="3">
    <source>
        <dbReference type="EMBL" id="EWC44849.1"/>
    </source>
</evidence>
<feature type="signal peptide" evidence="2">
    <location>
        <begin position="1"/>
        <end position="18"/>
    </location>
</feature>
<evidence type="ECO:0000256" key="1">
    <source>
        <dbReference type="SAM" id="MobiDB-lite"/>
    </source>
</evidence>
<keyword evidence="2" id="KW-0732">Signal</keyword>
<accession>W7HNX6</accession>
<dbReference type="OrthoDB" id="4153189at2759"/>
<proteinExistence type="predicted"/>
<organism evidence="3 4">
    <name type="scientific">Drechslerella stenobrocha 248</name>
    <dbReference type="NCBI Taxonomy" id="1043628"/>
    <lineage>
        <taxon>Eukaryota</taxon>
        <taxon>Fungi</taxon>
        <taxon>Dikarya</taxon>
        <taxon>Ascomycota</taxon>
        <taxon>Pezizomycotina</taxon>
        <taxon>Orbiliomycetes</taxon>
        <taxon>Orbiliales</taxon>
        <taxon>Orbiliaceae</taxon>
        <taxon>Drechslerella</taxon>
    </lineage>
</organism>
<reference evidence="3 4" key="1">
    <citation type="submission" date="2013-05" db="EMBL/GenBank/DDBJ databases">
        <title>Drechslerella stenobrocha genome reveals carnivorous origination and mechanical trapping mechanism of predatory fungi.</title>
        <authorList>
            <person name="Liu X."/>
            <person name="Zhang W."/>
            <person name="Liu K."/>
        </authorList>
    </citation>
    <scope>NUCLEOTIDE SEQUENCE [LARGE SCALE GENOMIC DNA]</scope>
    <source>
        <strain evidence="3 4">248</strain>
    </source>
</reference>
<dbReference type="EMBL" id="KI966433">
    <property type="protein sequence ID" value="EWC44849.1"/>
    <property type="molecule type" value="Genomic_DNA"/>
</dbReference>
<dbReference type="AlphaFoldDB" id="W7HNX6"/>
<feature type="chain" id="PRO_5004895603" description="Extracellular membrane protein CFEM domain-containing protein" evidence="2">
    <location>
        <begin position="19"/>
        <end position="403"/>
    </location>
</feature>
<feature type="compositionally biased region" description="Polar residues" evidence="1">
    <location>
        <begin position="320"/>
        <end position="343"/>
    </location>
</feature>
<evidence type="ECO:0000313" key="4">
    <source>
        <dbReference type="Proteomes" id="UP000024837"/>
    </source>
</evidence>
<keyword evidence="4" id="KW-1185">Reference proteome</keyword>
<gene>
    <name evidence="3" type="ORF">DRE_00908</name>
</gene>
<feature type="compositionally biased region" description="Low complexity" evidence="1">
    <location>
        <begin position="308"/>
        <end position="319"/>
    </location>
</feature>
<name>W7HNX6_9PEZI</name>